<dbReference type="EMBL" id="QNGE01002765">
    <property type="protein sequence ID" value="KAA3675029.1"/>
    <property type="molecule type" value="Genomic_DNA"/>
</dbReference>
<organism evidence="2 3">
    <name type="scientific">Paragonimus westermani</name>
    <dbReference type="NCBI Taxonomy" id="34504"/>
    <lineage>
        <taxon>Eukaryota</taxon>
        <taxon>Metazoa</taxon>
        <taxon>Spiralia</taxon>
        <taxon>Lophotrochozoa</taxon>
        <taxon>Platyhelminthes</taxon>
        <taxon>Trematoda</taxon>
        <taxon>Digenea</taxon>
        <taxon>Plagiorchiida</taxon>
        <taxon>Troglotremata</taxon>
        <taxon>Troglotrematidae</taxon>
        <taxon>Paragonimus</taxon>
    </lineage>
</organism>
<gene>
    <name evidence="2" type="ORF">DEA37_0002830</name>
</gene>
<dbReference type="Proteomes" id="UP000324629">
    <property type="component" value="Unassembled WGS sequence"/>
</dbReference>
<protein>
    <recommendedName>
        <fullName evidence="1">Reverse transcriptase domain-containing protein</fullName>
    </recommendedName>
</protein>
<dbReference type="InterPro" id="IPR058912">
    <property type="entry name" value="HTH_animal"/>
</dbReference>
<evidence type="ECO:0000313" key="2">
    <source>
        <dbReference type="EMBL" id="KAA3675029.1"/>
    </source>
</evidence>
<keyword evidence="3" id="KW-1185">Reference proteome</keyword>
<dbReference type="InterPro" id="IPR000477">
    <property type="entry name" value="RT_dom"/>
</dbReference>
<dbReference type="Pfam" id="PF00078">
    <property type="entry name" value="RVT_1"/>
    <property type="match status" value="1"/>
</dbReference>
<dbReference type="Pfam" id="PF26215">
    <property type="entry name" value="HTH_animal"/>
    <property type="match status" value="1"/>
</dbReference>
<dbReference type="PANTHER" id="PTHR21301">
    <property type="entry name" value="REVERSE TRANSCRIPTASE"/>
    <property type="match status" value="1"/>
</dbReference>
<reference evidence="2 3" key="1">
    <citation type="journal article" date="2019" name="Gigascience">
        <title>Whole-genome sequence of the oriental lung fluke Paragonimus westermani.</title>
        <authorList>
            <person name="Oey H."/>
            <person name="Zakrzewski M."/>
            <person name="Narain K."/>
            <person name="Devi K.R."/>
            <person name="Agatsuma T."/>
            <person name="Nawaratna S."/>
            <person name="Gobert G.N."/>
            <person name="Jones M.K."/>
            <person name="Ragan M.A."/>
            <person name="McManus D.P."/>
            <person name="Krause L."/>
        </authorList>
    </citation>
    <scope>NUCLEOTIDE SEQUENCE [LARGE SCALE GENOMIC DNA]</scope>
    <source>
        <strain evidence="2 3">IND2009</strain>
    </source>
</reference>
<sequence length="570" mass="64682">MFPTGNRCLSCLLSKTNGPGYRSSRENRRNNHHTRDFKKALPRGWIKNLSSASLDIFKAFDSVSHDSIIKAAASFGASPLLNKYVSTYYSEATCVFEGTVVHAQQAMDEALGDTPFFPWSSPVGPLDYLAFADDVILFAEDRTNLEGRLANLAIQLETMRLSINSTKSACVSVLPDGRKKRNIPDDRPLTIAFSCISSLPPTDDCKFLGVPFDRKDKLPTTTAKDLDKMLRELQSAPLKPQQRIDILRFHLLPKLDHALILSDVHKITLRSMDLSVRSAVLSGSELGPTIWLSCRVVVQEALLSHPAELKQLLYFCTHNIQFKFDGELYRQIDGVAMGSPLGPLFADTFMVKLENDQLEETIRGFTVYKRYVDDTICIVGENTNPTDVLAIFNSVHTNVTFTIEAEHNDQLAFLDVLIQRRADGSIQRKIYRKGTWNGQYIHFGSFVPLRQKRNLINCMTNRAMGICTWDTVSDELTFLRTLFLQNDYPERFVDKTMERREKQDKMTLAEKKTVFISLSFKGDTLAETITRRLNTAINRAFNAADLRCRTSKAMEQEQFYHTSILMDPKR</sequence>
<dbReference type="PROSITE" id="PS50878">
    <property type="entry name" value="RT_POL"/>
    <property type="match status" value="1"/>
</dbReference>
<accession>A0A5J4NIA3</accession>
<name>A0A5J4NIA3_9TREM</name>
<dbReference type="AlphaFoldDB" id="A0A5J4NIA3"/>
<comment type="caution">
    <text evidence="2">The sequence shown here is derived from an EMBL/GenBank/DDBJ whole genome shotgun (WGS) entry which is preliminary data.</text>
</comment>
<evidence type="ECO:0000313" key="3">
    <source>
        <dbReference type="Proteomes" id="UP000324629"/>
    </source>
</evidence>
<dbReference type="PANTHER" id="PTHR21301:SF10">
    <property type="entry name" value="REVERSE TRANSCRIPTASE DOMAIN-CONTAINING PROTEIN"/>
    <property type="match status" value="1"/>
</dbReference>
<proteinExistence type="predicted"/>
<feature type="domain" description="Reverse transcriptase" evidence="1">
    <location>
        <begin position="1"/>
        <end position="441"/>
    </location>
</feature>
<evidence type="ECO:0000259" key="1">
    <source>
        <dbReference type="PROSITE" id="PS50878"/>
    </source>
</evidence>